<proteinExistence type="predicted"/>
<reference evidence="2 3" key="1">
    <citation type="submission" date="2020-02" db="EMBL/GenBank/DDBJ databases">
        <title>Characterization of phylogenetic diversity of novel bifidobacterial species isolated in Czech ZOOs.</title>
        <authorList>
            <person name="Lugli G.A."/>
            <person name="Vera N.B."/>
            <person name="Ventura M."/>
        </authorList>
    </citation>
    <scope>NUCLEOTIDE SEQUENCE [LARGE SCALE GENOMIC DNA]</scope>
    <source>
        <strain evidence="2 3">DSM 109963</strain>
    </source>
</reference>
<feature type="transmembrane region" description="Helical" evidence="1">
    <location>
        <begin position="27"/>
        <end position="46"/>
    </location>
</feature>
<name>A0ABX1T0R1_9BIFI</name>
<feature type="transmembrane region" description="Helical" evidence="1">
    <location>
        <begin position="184"/>
        <end position="203"/>
    </location>
</feature>
<dbReference type="RefSeq" id="WP_172146336.1">
    <property type="nucleotide sequence ID" value="NZ_JAAIIJ010000023.1"/>
</dbReference>
<comment type="caution">
    <text evidence="2">The sequence shown here is derived from an EMBL/GenBank/DDBJ whole genome shotgun (WGS) entry which is preliminary data.</text>
</comment>
<feature type="transmembrane region" description="Helical" evidence="1">
    <location>
        <begin position="498"/>
        <end position="521"/>
    </location>
</feature>
<feature type="transmembrane region" description="Helical" evidence="1">
    <location>
        <begin position="419"/>
        <end position="444"/>
    </location>
</feature>
<accession>A0ABX1T0R1</accession>
<keyword evidence="1" id="KW-0472">Membrane</keyword>
<keyword evidence="3" id="KW-1185">Reference proteome</keyword>
<evidence type="ECO:0000313" key="2">
    <source>
        <dbReference type="EMBL" id="NMN02576.1"/>
    </source>
</evidence>
<evidence type="ECO:0000313" key="3">
    <source>
        <dbReference type="Proteomes" id="UP000553756"/>
    </source>
</evidence>
<feature type="transmembrane region" description="Helical" evidence="1">
    <location>
        <begin position="465"/>
        <end position="492"/>
    </location>
</feature>
<dbReference type="Proteomes" id="UP000553756">
    <property type="component" value="Unassembled WGS sequence"/>
</dbReference>
<keyword evidence="1" id="KW-1133">Transmembrane helix</keyword>
<protein>
    <submittedName>
        <fullName evidence="2">ABC transporter permease</fullName>
    </submittedName>
</protein>
<feature type="transmembrane region" description="Helical" evidence="1">
    <location>
        <begin position="244"/>
        <end position="269"/>
    </location>
</feature>
<gene>
    <name evidence="2" type="ORF">G1C94_1198</name>
</gene>
<feature type="transmembrane region" description="Helical" evidence="1">
    <location>
        <begin position="147"/>
        <end position="172"/>
    </location>
</feature>
<feature type="transmembrane region" description="Helical" evidence="1">
    <location>
        <begin position="111"/>
        <end position="135"/>
    </location>
</feature>
<organism evidence="2 3">
    <name type="scientific">Bifidobacterium panos</name>
    <dbReference type="NCBI Taxonomy" id="2675321"/>
    <lineage>
        <taxon>Bacteria</taxon>
        <taxon>Bacillati</taxon>
        <taxon>Actinomycetota</taxon>
        <taxon>Actinomycetes</taxon>
        <taxon>Bifidobacteriales</taxon>
        <taxon>Bifidobacteriaceae</taxon>
        <taxon>Bifidobacterium</taxon>
    </lineage>
</organism>
<feature type="transmembrane region" description="Helical" evidence="1">
    <location>
        <begin position="315"/>
        <end position="333"/>
    </location>
</feature>
<keyword evidence="1" id="KW-0812">Transmembrane</keyword>
<dbReference type="EMBL" id="JAAIIJ010000023">
    <property type="protein sequence ID" value="NMN02576.1"/>
    <property type="molecule type" value="Genomic_DNA"/>
</dbReference>
<feature type="transmembrane region" description="Helical" evidence="1">
    <location>
        <begin position="388"/>
        <end position="407"/>
    </location>
</feature>
<evidence type="ECO:0000256" key="1">
    <source>
        <dbReference type="SAM" id="Phobius"/>
    </source>
</evidence>
<feature type="transmembrane region" description="Helical" evidence="1">
    <location>
        <begin position="339"/>
        <end position="361"/>
    </location>
</feature>
<feature type="transmembrane region" description="Helical" evidence="1">
    <location>
        <begin position="66"/>
        <end position="90"/>
    </location>
</feature>
<sequence>MSCIATIVKLRWSLLLAVMRKSVGQTIGYVIALLAALGVISTAANVGNALGANPAFAGPGAPLWDVLNVAMVFGGSLLTVLVVVVQVMFLGEGTAVSPRMFALYGIKDGTLTFALFIAGLCGVPTLTGVLSLLLLARSYRGAGSAAVIMGVVAAPLAVITIMWISKVVIALLTTLANTRRGKSVMYIAVFLLFVLACQLPNILVGPQDFASFNVKPLLGSSSVLAFTPLGAAFQLPFDAAAGNWAAVGVHLAVLVATWALCYLCCLWCLKRERLSAENHTVATTKGIGAFASAHDSVSGAISARLATYMRRDPRLIPLSVMPLLFVLLFAVQFHDSNTAVWQSLIWVCLFLFIAEGNGLAYDGNGFAMEVLSGVRGIDDRLGRVRAQIVLLVAYVALVTVVVFVITGDWRTSGGVMTGFTFAAAGLGTGLCALGFAEVISPVLMYPVASMERPMSSPQGHGAAQFFLPLLQLLGGLVLMLPTGIVAVVLALGGDWASWYWVMLPVSLANGVIVLVAGVQLGGKLLESRMLKVLSTLELFASLQH</sequence>